<evidence type="ECO:0000313" key="2">
    <source>
        <dbReference type="Proteomes" id="UP000026923"/>
    </source>
</evidence>
<sequence length="86" mass="9430">MEIPLLRNGEVPDSGTLILSLARRLIAQEKGDFPVTYYRILLATFASDPARDSAMCGGASARRARTGTRVLGVIAMFPWLRAPVWP</sequence>
<gene>
    <name evidence="1" type="ORF">B597_007480</name>
</gene>
<organism evidence="1 2">
    <name type="scientific">Stutzerimonas stutzeri KOS6</name>
    <dbReference type="NCBI Taxonomy" id="1218352"/>
    <lineage>
        <taxon>Bacteria</taxon>
        <taxon>Pseudomonadati</taxon>
        <taxon>Pseudomonadota</taxon>
        <taxon>Gammaproteobacteria</taxon>
        <taxon>Pseudomonadales</taxon>
        <taxon>Pseudomonadaceae</taxon>
        <taxon>Stutzerimonas</taxon>
    </lineage>
</organism>
<dbReference type="AlphaFoldDB" id="A0A061JQU3"/>
<name>A0A061JQU3_STUST</name>
<accession>A0A061JQU3</accession>
<dbReference type="EMBL" id="AMCZ02000006">
    <property type="protein sequence ID" value="EWC42111.1"/>
    <property type="molecule type" value="Genomic_DNA"/>
</dbReference>
<protein>
    <submittedName>
        <fullName evidence="1">Uncharacterized protein</fullName>
    </submittedName>
</protein>
<dbReference type="RefSeq" id="WP_024161592.1">
    <property type="nucleotide sequence ID" value="NZ_KK020675.1"/>
</dbReference>
<evidence type="ECO:0000313" key="1">
    <source>
        <dbReference type="EMBL" id="EWC42111.1"/>
    </source>
</evidence>
<reference evidence="1 2" key="1">
    <citation type="journal article" date="2013" name="Genome Announc.">
        <title>Draft Genome of the Nitrogen-Fixing Bacterium Pseudomonas stutzeri Strain KOS6 Isolated from Industrial Hydrocarbon Sludge.</title>
        <authorList>
            <person name="Grigoryeva T.V."/>
            <person name="Laikov A.V."/>
            <person name="Naumova R.P."/>
            <person name="Manolov A.I."/>
            <person name="Larin A.K."/>
            <person name="Karpova I.Y."/>
            <person name="Semashko T.A."/>
            <person name="Alexeev D.G."/>
            <person name="Kostryukova E.S."/>
            <person name="Muller R."/>
            <person name="Govorun V.M."/>
        </authorList>
    </citation>
    <scope>NUCLEOTIDE SEQUENCE [LARGE SCALE GENOMIC DNA]</scope>
    <source>
        <strain evidence="1 2">KOS6</strain>
    </source>
</reference>
<dbReference type="Proteomes" id="UP000026923">
    <property type="component" value="Unassembled WGS sequence"/>
</dbReference>
<comment type="caution">
    <text evidence="1">The sequence shown here is derived from an EMBL/GenBank/DDBJ whole genome shotgun (WGS) entry which is preliminary data.</text>
</comment>
<proteinExistence type="predicted"/>
<dbReference type="HOGENOM" id="CLU_2495534_0_0_6"/>